<dbReference type="Proteomes" id="UP001162741">
    <property type="component" value="Chromosome"/>
</dbReference>
<keyword evidence="2" id="KW-1185">Reference proteome</keyword>
<gene>
    <name evidence="1" type="ORF">MKQ68_17790</name>
</gene>
<organism evidence="1 2">
    <name type="scientific">Chitinophaga horti</name>
    <dbReference type="NCBI Taxonomy" id="2920382"/>
    <lineage>
        <taxon>Bacteria</taxon>
        <taxon>Pseudomonadati</taxon>
        <taxon>Bacteroidota</taxon>
        <taxon>Chitinophagia</taxon>
        <taxon>Chitinophagales</taxon>
        <taxon>Chitinophagaceae</taxon>
        <taxon>Chitinophaga</taxon>
    </lineage>
</organism>
<reference evidence="1" key="1">
    <citation type="submission" date="2022-10" db="EMBL/GenBank/DDBJ databases">
        <title>Chitinophaga sp. nov., isolated from soil.</title>
        <authorList>
            <person name="Jeon C.O."/>
        </authorList>
    </citation>
    <scope>NUCLEOTIDE SEQUENCE</scope>
    <source>
        <strain evidence="1">R8</strain>
    </source>
</reference>
<protein>
    <recommendedName>
        <fullName evidence="3">Lipoprotein</fullName>
    </recommendedName>
</protein>
<sequence length="104" mass="11341">MKKLVVISLVTLSLLACEKPAQTWEGVILGPYSGSTCIDPLWLLAFERSGRPDTIIALNVPARYMIAGARFPFKLQKAADVDSCLTMGGLHPRAYVIKHTGLVE</sequence>
<accession>A0ABY6IX29</accession>
<evidence type="ECO:0000313" key="2">
    <source>
        <dbReference type="Proteomes" id="UP001162741"/>
    </source>
</evidence>
<evidence type="ECO:0000313" key="1">
    <source>
        <dbReference type="EMBL" id="UYQ91940.1"/>
    </source>
</evidence>
<name>A0ABY6IX29_9BACT</name>
<evidence type="ECO:0008006" key="3">
    <source>
        <dbReference type="Google" id="ProtNLM"/>
    </source>
</evidence>
<dbReference type="PROSITE" id="PS51257">
    <property type="entry name" value="PROKAR_LIPOPROTEIN"/>
    <property type="match status" value="1"/>
</dbReference>
<dbReference type="RefSeq" id="WP_244842052.1">
    <property type="nucleotide sequence ID" value="NZ_CP107006.1"/>
</dbReference>
<proteinExistence type="predicted"/>
<dbReference type="EMBL" id="CP107006">
    <property type="protein sequence ID" value="UYQ91940.1"/>
    <property type="molecule type" value="Genomic_DNA"/>
</dbReference>